<evidence type="ECO:0000256" key="2">
    <source>
        <dbReference type="ARBA" id="ARBA00022559"/>
    </source>
</evidence>
<dbReference type="InterPro" id="IPR000889">
    <property type="entry name" value="Glutathione_peroxidase"/>
</dbReference>
<comment type="similarity">
    <text evidence="1 4">Belongs to the glutathione peroxidase family.</text>
</comment>
<reference evidence="6 7" key="1">
    <citation type="submission" date="2019-08" db="EMBL/GenBank/DDBJ databases">
        <authorList>
            <person name="Peeters C."/>
        </authorList>
    </citation>
    <scope>NUCLEOTIDE SEQUENCE [LARGE SCALE GENOMIC DNA]</scope>
    <source>
        <strain evidence="6 7">LMG 31106</strain>
    </source>
</reference>
<dbReference type="AlphaFoldDB" id="A0A5E4UFT4"/>
<dbReference type="PANTHER" id="PTHR11592">
    <property type="entry name" value="GLUTATHIONE PEROXIDASE"/>
    <property type="match status" value="1"/>
</dbReference>
<dbReference type="GO" id="GO:0034599">
    <property type="term" value="P:cellular response to oxidative stress"/>
    <property type="evidence" value="ECO:0007669"/>
    <property type="project" value="TreeGrafter"/>
</dbReference>
<evidence type="ECO:0000256" key="4">
    <source>
        <dbReference type="RuleBase" id="RU000499"/>
    </source>
</evidence>
<organism evidence="6 7">
    <name type="scientific">Pandoraea cepalis</name>
    <dbReference type="NCBI Taxonomy" id="2508294"/>
    <lineage>
        <taxon>Bacteria</taxon>
        <taxon>Pseudomonadati</taxon>
        <taxon>Pseudomonadota</taxon>
        <taxon>Betaproteobacteria</taxon>
        <taxon>Burkholderiales</taxon>
        <taxon>Burkholderiaceae</taxon>
        <taxon>Pandoraea</taxon>
    </lineage>
</organism>
<dbReference type="PANTHER" id="PTHR11592:SF40">
    <property type="entry name" value="THIOREDOXIN_GLUTATHIONE PEROXIDASE BTUE"/>
    <property type="match status" value="1"/>
</dbReference>
<dbReference type="InterPro" id="IPR036249">
    <property type="entry name" value="Thioredoxin-like_sf"/>
</dbReference>
<evidence type="ECO:0000256" key="3">
    <source>
        <dbReference type="ARBA" id="ARBA00023002"/>
    </source>
</evidence>
<dbReference type="EMBL" id="CABPSL010000006">
    <property type="protein sequence ID" value="VVD98895.1"/>
    <property type="molecule type" value="Genomic_DNA"/>
</dbReference>
<evidence type="ECO:0000256" key="5">
    <source>
        <dbReference type="SAM" id="MobiDB-lite"/>
    </source>
</evidence>
<proteinExistence type="inferred from homology"/>
<dbReference type="PROSITE" id="PS51355">
    <property type="entry name" value="GLUTATHIONE_PEROXID_3"/>
    <property type="match status" value="1"/>
</dbReference>
<keyword evidence="2 4" id="KW-0575">Peroxidase</keyword>
<keyword evidence="3 4" id="KW-0560">Oxidoreductase</keyword>
<accession>A0A5E4UFT4</accession>
<gene>
    <name evidence="6" type="ORF">PCE31106_02010</name>
</gene>
<dbReference type="GO" id="GO:0004601">
    <property type="term" value="F:peroxidase activity"/>
    <property type="evidence" value="ECO:0007669"/>
    <property type="project" value="UniProtKB-KW"/>
</dbReference>
<dbReference type="CDD" id="cd00340">
    <property type="entry name" value="GSH_Peroxidase"/>
    <property type="match status" value="1"/>
</dbReference>
<dbReference type="Proteomes" id="UP000384354">
    <property type="component" value="Unassembled WGS sequence"/>
</dbReference>
<evidence type="ECO:0000313" key="6">
    <source>
        <dbReference type="EMBL" id="VVD98895.1"/>
    </source>
</evidence>
<evidence type="ECO:0000313" key="7">
    <source>
        <dbReference type="Proteomes" id="UP000384354"/>
    </source>
</evidence>
<sequence>MAGKSGRIGQKDGMRERRGTRSLRHERGLIQGDDVACLWGRITDGARSGMKHSNDPVFVHLYDALDSARHFLFGESFHTIYRLSIGIFFAGRQAPTGLRYTRLTEPRKEIRMSTPIENIAVTRNDGGAATLGDYTGRVRLVVNVASKCGLTPQYEGLERLYEEKRAAGLEVLAFPANNFKGQEPGTDAEILDFCTTQYNVTFPLFAKLSALGDDRHPLYTALVEAQPAAIGEGPFRERLKGFGVVRENPADVLWNFEKFLIGRNGQVVARFSPDVKADDPRLVAAIDAELAK</sequence>
<name>A0A5E4UFT4_9BURK</name>
<dbReference type="Gene3D" id="3.40.30.10">
    <property type="entry name" value="Glutaredoxin"/>
    <property type="match status" value="1"/>
</dbReference>
<feature type="compositionally biased region" description="Basic and acidic residues" evidence="5">
    <location>
        <begin position="9"/>
        <end position="25"/>
    </location>
</feature>
<protein>
    <recommendedName>
        <fullName evidence="4">Glutathione peroxidase</fullName>
    </recommendedName>
</protein>
<feature type="region of interest" description="Disordered" evidence="5">
    <location>
        <begin position="1"/>
        <end position="25"/>
    </location>
</feature>
<evidence type="ECO:0000256" key="1">
    <source>
        <dbReference type="ARBA" id="ARBA00006926"/>
    </source>
</evidence>
<dbReference type="SUPFAM" id="SSF52833">
    <property type="entry name" value="Thioredoxin-like"/>
    <property type="match status" value="1"/>
</dbReference>
<dbReference type="Pfam" id="PF00255">
    <property type="entry name" value="GSHPx"/>
    <property type="match status" value="1"/>
</dbReference>
<dbReference type="PRINTS" id="PR01011">
    <property type="entry name" value="GLUTPROXDASE"/>
</dbReference>